<dbReference type="RefSeq" id="WP_121281907.1">
    <property type="nucleotide sequence ID" value="NZ_RBZV01000027.1"/>
</dbReference>
<keyword evidence="3 5" id="KW-0520">NAD</keyword>
<reference evidence="6 7" key="1">
    <citation type="submission" date="2018-10" db="EMBL/GenBank/DDBJ databases">
        <title>Paraburkholderia sp. 7MK8-2, isolated from soil.</title>
        <authorList>
            <person name="Gao Z.-H."/>
            <person name="Qiu L.-H."/>
        </authorList>
    </citation>
    <scope>NUCLEOTIDE SEQUENCE [LARGE SCALE GENOMIC DNA]</scope>
    <source>
        <strain evidence="6 7">7MK8-2</strain>
    </source>
</reference>
<evidence type="ECO:0000313" key="7">
    <source>
        <dbReference type="Proteomes" id="UP000280434"/>
    </source>
</evidence>
<dbReference type="GO" id="GO:0003950">
    <property type="term" value="F:NAD+ poly-ADP-ribosyltransferase activity"/>
    <property type="evidence" value="ECO:0007669"/>
    <property type="project" value="InterPro"/>
</dbReference>
<dbReference type="EMBL" id="RBZV01000027">
    <property type="protein sequence ID" value="RKP43272.1"/>
    <property type="molecule type" value="Genomic_DNA"/>
</dbReference>
<dbReference type="PANTHER" id="PTHR12684:SF2">
    <property type="entry name" value="TRNA 2'-PHOSPHOTRANSFERASE 1"/>
    <property type="match status" value="1"/>
</dbReference>
<evidence type="ECO:0000256" key="1">
    <source>
        <dbReference type="ARBA" id="ARBA00009836"/>
    </source>
</evidence>
<dbReference type="PANTHER" id="PTHR12684">
    <property type="entry name" value="PUTATIVE PHOSPHOTRANSFERASE"/>
    <property type="match status" value="1"/>
</dbReference>
<dbReference type="GO" id="GO:0000215">
    <property type="term" value="F:tRNA 2'-phosphotransferase activity"/>
    <property type="evidence" value="ECO:0007669"/>
    <property type="project" value="TreeGrafter"/>
</dbReference>
<dbReference type="HAMAP" id="MF_00299">
    <property type="entry name" value="KptA"/>
    <property type="match status" value="1"/>
</dbReference>
<sequence length="183" mass="20813">MGTEENRLNEISKFLSYVLRHQPDAIGLQLDDQGWGDIDSLIIGANKQGHKINRSVIQTVVAINDKRRFTISNDGQRIRALQGHSTTDVRLRYPEKEPPEHLYHGTATRFLHSIREEGIKPGARHHVHLSQDRQTAIAVGKRYGAPSTLKIEALRMHQQGFKFFLAENGVWLADYIPPSFIVE</sequence>
<dbReference type="InterPro" id="IPR042081">
    <property type="entry name" value="RNA_2'-PTrans_C"/>
</dbReference>
<dbReference type="InterPro" id="IPR022928">
    <property type="entry name" value="RNA_2'-PTrans_KptA"/>
</dbReference>
<proteinExistence type="inferred from homology"/>
<dbReference type="InterPro" id="IPR002745">
    <property type="entry name" value="Ptrans_KptA/Tpt1"/>
</dbReference>
<accession>A0A494WZ09</accession>
<comment type="similarity">
    <text evidence="1 5">Belongs to the KptA/TPT1 family.</text>
</comment>
<dbReference type="Proteomes" id="UP000280434">
    <property type="component" value="Unassembled WGS sequence"/>
</dbReference>
<dbReference type="Pfam" id="PF01885">
    <property type="entry name" value="PTS_2-RNA"/>
    <property type="match status" value="1"/>
</dbReference>
<dbReference type="Gene3D" id="3.20.170.30">
    <property type="match status" value="1"/>
</dbReference>
<keyword evidence="7" id="KW-1185">Reference proteome</keyword>
<keyword evidence="2 5" id="KW-0808">Transferase</keyword>
<dbReference type="Gene3D" id="1.10.10.970">
    <property type="entry name" value="RNA 2'-phosphotransferase, Tpt1/KptA family, N-terminal domain"/>
    <property type="match status" value="1"/>
</dbReference>
<dbReference type="NCBIfam" id="NF002014">
    <property type="entry name" value="PRK00819.1-4"/>
    <property type="match status" value="1"/>
</dbReference>
<gene>
    <name evidence="5" type="primary">kptA</name>
    <name evidence="6" type="ORF">D7S89_26915</name>
</gene>
<evidence type="ECO:0000256" key="4">
    <source>
        <dbReference type="ARBA" id="ARBA00025212"/>
    </source>
</evidence>
<organism evidence="6 7">
    <name type="scientific">Trinickia fusca</name>
    <dbReference type="NCBI Taxonomy" id="2419777"/>
    <lineage>
        <taxon>Bacteria</taxon>
        <taxon>Pseudomonadati</taxon>
        <taxon>Pseudomonadota</taxon>
        <taxon>Betaproteobacteria</taxon>
        <taxon>Burkholderiales</taxon>
        <taxon>Burkholderiaceae</taxon>
        <taxon>Trinickia</taxon>
    </lineage>
</organism>
<dbReference type="AlphaFoldDB" id="A0A494WZ09"/>
<evidence type="ECO:0000256" key="3">
    <source>
        <dbReference type="ARBA" id="ARBA00023027"/>
    </source>
</evidence>
<evidence type="ECO:0000256" key="2">
    <source>
        <dbReference type="ARBA" id="ARBA00022679"/>
    </source>
</evidence>
<evidence type="ECO:0000256" key="5">
    <source>
        <dbReference type="HAMAP-Rule" id="MF_00299"/>
    </source>
</evidence>
<protein>
    <recommendedName>
        <fullName evidence="5">Probable RNA 2'-phosphotransferase</fullName>
        <ecNumber evidence="5">2.7.1.-</ecNumber>
    </recommendedName>
</protein>
<comment type="function">
    <text evidence="4 5">Removes the 2'-phosphate from RNA via an intermediate in which the phosphate is ADP-ribosylated by NAD followed by a presumed transesterification to release the RNA and generate ADP-ribose 1''-2''-cyclic phosphate (APPR&gt;P). May function as an ADP-ribosylase.</text>
</comment>
<comment type="caution">
    <text evidence="6">The sequence shown here is derived from an EMBL/GenBank/DDBJ whole genome shotgun (WGS) entry which is preliminary data.</text>
</comment>
<dbReference type="SUPFAM" id="SSF56399">
    <property type="entry name" value="ADP-ribosylation"/>
    <property type="match status" value="1"/>
</dbReference>
<name>A0A494WZ09_9BURK</name>
<dbReference type="GO" id="GO:0006388">
    <property type="term" value="P:tRNA splicing, via endonucleolytic cleavage and ligation"/>
    <property type="evidence" value="ECO:0007669"/>
    <property type="project" value="UniProtKB-UniRule"/>
</dbReference>
<dbReference type="InterPro" id="IPR042080">
    <property type="entry name" value="RNA_2'-PTrans_N"/>
</dbReference>
<evidence type="ECO:0000313" key="6">
    <source>
        <dbReference type="EMBL" id="RKP43272.1"/>
    </source>
</evidence>
<dbReference type="EC" id="2.7.1.-" evidence="5"/>
<dbReference type="OrthoDB" id="4537997at2"/>